<dbReference type="GO" id="GO:0061462">
    <property type="term" value="P:protein localization to lysosome"/>
    <property type="evidence" value="ECO:0007669"/>
    <property type="project" value="TreeGrafter"/>
</dbReference>
<dbReference type="PANTHER" id="PTHR31581:SF1">
    <property type="entry name" value="KICSTOR SUBUNIT 2"/>
    <property type="match status" value="1"/>
</dbReference>
<dbReference type="GO" id="GO:0034198">
    <property type="term" value="P:cellular response to amino acid starvation"/>
    <property type="evidence" value="ECO:0007669"/>
    <property type="project" value="TreeGrafter"/>
</dbReference>
<dbReference type="EMBL" id="RBNJ01014640">
    <property type="protein sequence ID" value="RUS24891.1"/>
    <property type="molecule type" value="Genomic_DNA"/>
</dbReference>
<comment type="caution">
    <text evidence="2">The sequence shown here is derived from an EMBL/GenBank/DDBJ whole genome shotgun (WGS) entry which is preliminary data.</text>
</comment>
<name>A0A433Q535_9FUNG</name>
<protein>
    <submittedName>
        <fullName evidence="2">Uncharacterized protein</fullName>
    </submittedName>
</protein>
<dbReference type="Proteomes" id="UP000274822">
    <property type="component" value="Unassembled WGS sequence"/>
</dbReference>
<evidence type="ECO:0000313" key="3">
    <source>
        <dbReference type="Proteomes" id="UP000274822"/>
    </source>
</evidence>
<dbReference type="AlphaFoldDB" id="A0A433Q535"/>
<dbReference type="Pfam" id="PF09404">
    <property type="entry name" value="C12orf66_like"/>
    <property type="match status" value="1"/>
</dbReference>
<dbReference type="Gene3D" id="1.10.3450.30">
    <property type="match status" value="1"/>
</dbReference>
<accession>A0A433Q535</accession>
<evidence type="ECO:0000256" key="1">
    <source>
        <dbReference type="SAM" id="MobiDB-lite"/>
    </source>
</evidence>
<organism evidence="2 3">
    <name type="scientific">Jimgerdemannia flammicorona</name>
    <dbReference type="NCBI Taxonomy" id="994334"/>
    <lineage>
        <taxon>Eukaryota</taxon>
        <taxon>Fungi</taxon>
        <taxon>Fungi incertae sedis</taxon>
        <taxon>Mucoromycota</taxon>
        <taxon>Mucoromycotina</taxon>
        <taxon>Endogonomycetes</taxon>
        <taxon>Endogonales</taxon>
        <taxon>Endogonaceae</taxon>
        <taxon>Jimgerdemannia</taxon>
    </lineage>
</organism>
<sequence length="481" mass="55320">MEQLCEECILALACFDYIAANKIATKILRLSQQLGNVLLKLINCEGMFTQLSFLKPKWFMRKDDFLNTLYINLGEEVSREAENLENAIQFGYGANVDDYKTVPLLRALENHIKLRQGQIHMYVRSPLLLLLHHANLTQRVPHSYRTIATTLPESQTSTIILNDIAGIQEMYDAMQMSDQLGLLGSGVGRELVILRTLLLTRDAITNFNFKDACINLYLCKREFKEWRRVTQEQTYLEKTSVKSLDLKDSSSWRFSLFSSSSDKTSKPARWSGSTSSRTSIDTALPHTMQWHARLLSSLTSKMTLYFMDILLDRERAATNANENADALWKGLEIDYHAQIVAFRRRHNAFSISFIYEVTTDTPFYPQGYMCADTPYEQPTGVHSFPFIYAFPNQPKDHLPNTISIIQGSRIKLLDQRAGPVHFFDHKIGYTYYLLRIDSHVHMLVIYLDRHANRDTATVEFMEAVAAGLRGTEVFKDMMRME</sequence>
<keyword evidence="3" id="KW-1185">Reference proteome</keyword>
<evidence type="ECO:0000313" key="2">
    <source>
        <dbReference type="EMBL" id="RUS24891.1"/>
    </source>
</evidence>
<proteinExistence type="predicted"/>
<dbReference type="SUPFAM" id="SSF160651">
    <property type="entry name" value="FLJ32549 C-terminal domain-like"/>
    <property type="match status" value="1"/>
</dbReference>
<dbReference type="SUPFAM" id="SSF158548">
    <property type="entry name" value="FLJ32549 domain-like"/>
    <property type="match status" value="1"/>
</dbReference>
<feature type="region of interest" description="Disordered" evidence="1">
    <location>
        <begin position="257"/>
        <end position="277"/>
    </location>
</feature>
<dbReference type="GO" id="GO:0042149">
    <property type="term" value="P:cellular response to glucose starvation"/>
    <property type="evidence" value="ECO:0007669"/>
    <property type="project" value="TreeGrafter"/>
</dbReference>
<dbReference type="InterPro" id="IPR018544">
    <property type="entry name" value="KICS_2"/>
</dbReference>
<reference evidence="2 3" key="1">
    <citation type="journal article" date="2018" name="New Phytol.">
        <title>Phylogenomics of Endogonaceae and evolution of mycorrhizas within Mucoromycota.</title>
        <authorList>
            <person name="Chang Y."/>
            <person name="Desiro A."/>
            <person name="Na H."/>
            <person name="Sandor L."/>
            <person name="Lipzen A."/>
            <person name="Clum A."/>
            <person name="Barry K."/>
            <person name="Grigoriev I.V."/>
            <person name="Martin F.M."/>
            <person name="Stajich J.E."/>
            <person name="Smith M.E."/>
            <person name="Bonito G."/>
            <person name="Spatafora J.W."/>
        </authorList>
    </citation>
    <scope>NUCLEOTIDE SEQUENCE [LARGE SCALE GENOMIC DNA]</scope>
    <source>
        <strain evidence="2 3">AD002</strain>
    </source>
</reference>
<gene>
    <name evidence="2" type="ORF">BC938DRAFT_472937</name>
</gene>
<dbReference type="PANTHER" id="PTHR31581">
    <property type="entry name" value="KICSTOR COMPLEX PROTEIN C12ORF66"/>
    <property type="match status" value="1"/>
</dbReference>
<dbReference type="GO" id="GO:1904262">
    <property type="term" value="P:negative regulation of TORC1 signaling"/>
    <property type="evidence" value="ECO:0007669"/>
    <property type="project" value="TreeGrafter"/>
</dbReference>
<dbReference type="InterPro" id="IPR038060">
    <property type="entry name" value="C12orf66-like_central_sf"/>
</dbReference>